<dbReference type="PATRIC" id="fig|301148.3.peg.576"/>
<dbReference type="GO" id="GO:0032265">
    <property type="term" value="P:XMP salvage"/>
    <property type="evidence" value="ECO:0007669"/>
    <property type="project" value="UniProtKB-UniRule"/>
</dbReference>
<keyword evidence="1 5" id="KW-0963">Cytoplasm</keyword>
<dbReference type="InterPro" id="IPR000836">
    <property type="entry name" value="PRTase_dom"/>
</dbReference>
<dbReference type="GO" id="GO:0046110">
    <property type="term" value="P:xanthine metabolic process"/>
    <property type="evidence" value="ECO:0007669"/>
    <property type="project" value="UniProtKB-UniRule"/>
</dbReference>
<name>A0A150MDD4_9BACI</name>
<dbReference type="GO" id="GO:0005737">
    <property type="term" value="C:cytoplasm"/>
    <property type="evidence" value="ECO:0007669"/>
    <property type="project" value="UniProtKB-SubCell"/>
</dbReference>
<accession>A0A150MDD4</accession>
<evidence type="ECO:0000256" key="4">
    <source>
        <dbReference type="ARBA" id="ARBA00022726"/>
    </source>
</evidence>
<comment type="subcellular location">
    <subcellularLocation>
        <location evidence="5">Cytoplasm</location>
    </subcellularLocation>
</comment>
<organism evidence="7 8">
    <name type="scientific">Caldibacillus debilis</name>
    <dbReference type="NCBI Taxonomy" id="301148"/>
    <lineage>
        <taxon>Bacteria</taxon>
        <taxon>Bacillati</taxon>
        <taxon>Bacillota</taxon>
        <taxon>Bacilli</taxon>
        <taxon>Bacillales</taxon>
        <taxon>Bacillaceae</taxon>
        <taxon>Caldibacillus</taxon>
    </lineage>
</organism>
<evidence type="ECO:0000313" key="7">
    <source>
        <dbReference type="EMBL" id="KYD22322.1"/>
    </source>
</evidence>
<reference evidence="7 8" key="1">
    <citation type="submission" date="2016-01" db="EMBL/GenBank/DDBJ databases">
        <title>Draft Genome Sequences of Seven Thermophilic Sporeformers Isolated from Foods.</title>
        <authorList>
            <person name="Berendsen E.M."/>
            <person name="Wells-Bennik M.H."/>
            <person name="Krawcyk A.O."/>
            <person name="De Jong A."/>
            <person name="Holsappel S."/>
            <person name="Eijlander R.T."/>
            <person name="Kuipers O.P."/>
        </authorList>
    </citation>
    <scope>NUCLEOTIDE SEQUENCE [LARGE SCALE GENOMIC DNA]</scope>
    <source>
        <strain evidence="7 8">B4135</strain>
    </source>
</reference>
<evidence type="ECO:0000256" key="2">
    <source>
        <dbReference type="ARBA" id="ARBA00022676"/>
    </source>
</evidence>
<dbReference type="NCBIfam" id="TIGR01744">
    <property type="entry name" value="XPRTase"/>
    <property type="match status" value="1"/>
</dbReference>
<comment type="similarity">
    <text evidence="5">Belongs to the purine/pyrimidine phosphoribosyltransferase family. Xpt subfamily.</text>
</comment>
<protein>
    <recommendedName>
        <fullName evidence="5 6">Xanthine phosphoribosyltransferase</fullName>
        <shortName evidence="5">XPRTase</shortName>
        <ecNumber evidence="5 6">2.4.2.22</ecNumber>
    </recommendedName>
</protein>
<dbReference type="InterPro" id="IPR050118">
    <property type="entry name" value="Pur/Pyrimidine_PRTase"/>
</dbReference>
<feature type="binding site" evidence="5">
    <location>
        <begin position="142"/>
        <end position="146"/>
    </location>
    <ligand>
        <name>5-phospho-alpha-D-ribose 1-diphosphate</name>
        <dbReference type="ChEBI" id="CHEBI:58017"/>
    </ligand>
</feature>
<dbReference type="InterPro" id="IPR010079">
    <property type="entry name" value="Xanthine_PRibTrfase"/>
</dbReference>
<dbReference type="CDD" id="cd06223">
    <property type="entry name" value="PRTases_typeI"/>
    <property type="match status" value="1"/>
</dbReference>
<dbReference type="GO" id="GO:0006166">
    <property type="term" value="P:purine ribonucleoside salvage"/>
    <property type="evidence" value="ECO:0007669"/>
    <property type="project" value="UniProtKB-KW"/>
</dbReference>
<dbReference type="UniPathway" id="UPA00602">
    <property type="reaction ID" value="UER00658"/>
</dbReference>
<dbReference type="Gene3D" id="3.40.50.2020">
    <property type="match status" value="1"/>
</dbReference>
<keyword evidence="2 5" id="KW-0328">Glycosyltransferase</keyword>
<evidence type="ECO:0000256" key="1">
    <source>
        <dbReference type="ARBA" id="ARBA00022490"/>
    </source>
</evidence>
<feature type="binding site" evidence="5">
    <location>
        <position position="34"/>
    </location>
    <ligand>
        <name>xanthine</name>
        <dbReference type="ChEBI" id="CHEBI:17712"/>
    </ligand>
</feature>
<dbReference type="EC" id="2.4.2.22" evidence="5 6"/>
<keyword evidence="3 5" id="KW-0808">Transferase</keyword>
<dbReference type="Proteomes" id="UP000075683">
    <property type="component" value="Unassembled WGS sequence"/>
</dbReference>
<feature type="binding site" evidence="5">
    <location>
        <position position="41"/>
    </location>
    <ligand>
        <name>xanthine</name>
        <dbReference type="ChEBI" id="CHEBI:17712"/>
    </ligand>
</feature>
<feature type="binding site" evidence="5">
    <location>
        <position position="170"/>
    </location>
    <ligand>
        <name>xanthine</name>
        <dbReference type="ChEBI" id="CHEBI:17712"/>
    </ligand>
</feature>
<dbReference type="HAMAP" id="MF_01184">
    <property type="entry name" value="XPRTase"/>
    <property type="match status" value="1"/>
</dbReference>
<dbReference type="EMBL" id="LQYT01000011">
    <property type="protein sequence ID" value="KYD22322.1"/>
    <property type="molecule type" value="Genomic_DNA"/>
</dbReference>
<evidence type="ECO:0000256" key="3">
    <source>
        <dbReference type="ARBA" id="ARBA00022679"/>
    </source>
</evidence>
<comment type="function">
    <text evidence="5">Converts the preformed base xanthine, a product of nucleic acid breakdown, to xanthosine 5'-monophosphate (XMP), so it can be reused for RNA or DNA synthesis.</text>
</comment>
<sequence>MAFLFSGIIQGGERMEKLIEKIRKEGTVLGEDILKVDRFLNHQIDPLFMDEIGREFARRFRDDRVTKVLTAESSGIAPAVMTGLHLGVPVVFARKKKSVTMTDALYSEKVFSFTKKSEYELSVSKKFLSADDRVLIIDDFLANGQAAGALVKITEKSGASLTGIGIVIEKSFQEGGSLLRKQGIRVESLVIIESLAGGVIHFADTKREVYAR</sequence>
<dbReference type="InterPro" id="IPR029057">
    <property type="entry name" value="PRTase-like"/>
</dbReference>
<dbReference type="GO" id="GO:0000310">
    <property type="term" value="F:xanthine phosphoribosyltransferase activity"/>
    <property type="evidence" value="ECO:0007669"/>
    <property type="project" value="UniProtKB-UniRule"/>
</dbReference>
<keyword evidence="4 5" id="KW-0660">Purine salvage</keyword>
<evidence type="ECO:0000256" key="5">
    <source>
        <dbReference type="HAMAP-Rule" id="MF_01184"/>
    </source>
</evidence>
<dbReference type="AlphaFoldDB" id="A0A150MDD4"/>
<gene>
    <name evidence="5" type="primary">xpt</name>
    <name evidence="7" type="ORF">B4135_1329</name>
</gene>
<dbReference type="PANTHER" id="PTHR43864">
    <property type="entry name" value="HYPOXANTHINE/GUANINE PHOSPHORIBOSYLTRANSFERASE"/>
    <property type="match status" value="1"/>
</dbReference>
<dbReference type="SUPFAM" id="SSF53271">
    <property type="entry name" value="PRTase-like"/>
    <property type="match status" value="1"/>
</dbReference>
<comment type="pathway">
    <text evidence="5">Purine metabolism; XMP biosynthesis via salvage pathway; XMP from xanthine: step 1/1.</text>
</comment>
<comment type="catalytic activity">
    <reaction evidence="5">
        <text>XMP + diphosphate = xanthine + 5-phospho-alpha-D-ribose 1-diphosphate</text>
        <dbReference type="Rhea" id="RHEA:10800"/>
        <dbReference type="ChEBI" id="CHEBI:17712"/>
        <dbReference type="ChEBI" id="CHEBI:33019"/>
        <dbReference type="ChEBI" id="CHEBI:57464"/>
        <dbReference type="ChEBI" id="CHEBI:58017"/>
        <dbReference type="EC" id="2.4.2.22"/>
    </reaction>
</comment>
<dbReference type="PANTHER" id="PTHR43864:SF1">
    <property type="entry name" value="XANTHINE PHOSPHORIBOSYLTRANSFERASE"/>
    <property type="match status" value="1"/>
</dbReference>
<dbReference type="NCBIfam" id="NF006671">
    <property type="entry name" value="PRK09219.1"/>
    <property type="match status" value="1"/>
</dbReference>
<proteinExistence type="inferred from homology"/>
<evidence type="ECO:0000313" key="8">
    <source>
        <dbReference type="Proteomes" id="UP000075683"/>
    </source>
</evidence>
<comment type="caution">
    <text evidence="7">The sequence shown here is derived from an EMBL/GenBank/DDBJ whole genome shotgun (WGS) entry which is preliminary data.</text>
</comment>
<evidence type="ECO:0000256" key="6">
    <source>
        <dbReference type="NCBIfam" id="TIGR01744"/>
    </source>
</evidence>
<dbReference type="STRING" id="301148.B4135_1329"/>
<comment type="subunit">
    <text evidence="5">Homodimer.</text>
</comment>